<protein>
    <submittedName>
        <fullName evidence="2">Uncharacterized protein</fullName>
    </submittedName>
</protein>
<accession>A0A0A9AFK2</accession>
<reference evidence="2" key="1">
    <citation type="submission" date="2014-09" db="EMBL/GenBank/DDBJ databases">
        <authorList>
            <person name="Magalhaes I.L.F."/>
            <person name="Oliveira U."/>
            <person name="Santos F.R."/>
            <person name="Vidigal T.H.D.A."/>
            <person name="Brescovit A.D."/>
            <person name="Santos A.J."/>
        </authorList>
    </citation>
    <scope>NUCLEOTIDE SEQUENCE</scope>
    <source>
        <tissue evidence="2">Shoot tissue taken approximately 20 cm above the soil surface</tissue>
    </source>
</reference>
<evidence type="ECO:0000256" key="1">
    <source>
        <dbReference type="SAM" id="MobiDB-lite"/>
    </source>
</evidence>
<sequence>MEGGGSARAAGWSRPPSMKRPRWCGGLEVEAVRRCSRVAEVVARWWVLLAVTGPPCLRRMAAGLLGPRWREAAPAARRGSGEVEERRGGRDGAWWRAVDEAELRGGGRDSVGSAGRHLQCSRSCSDSVFFTVGCKSYS</sequence>
<feature type="region of interest" description="Disordered" evidence="1">
    <location>
        <begin position="72"/>
        <end position="91"/>
    </location>
</feature>
<reference evidence="2" key="2">
    <citation type="journal article" date="2015" name="Data Brief">
        <title>Shoot transcriptome of the giant reed, Arundo donax.</title>
        <authorList>
            <person name="Barrero R.A."/>
            <person name="Guerrero F.D."/>
            <person name="Moolhuijzen P."/>
            <person name="Goolsby J.A."/>
            <person name="Tidwell J."/>
            <person name="Bellgard S.E."/>
            <person name="Bellgard M.I."/>
        </authorList>
    </citation>
    <scope>NUCLEOTIDE SEQUENCE</scope>
    <source>
        <tissue evidence="2">Shoot tissue taken approximately 20 cm above the soil surface</tissue>
    </source>
</reference>
<organism evidence="2">
    <name type="scientific">Arundo donax</name>
    <name type="common">Giant reed</name>
    <name type="synonym">Donax arundinaceus</name>
    <dbReference type="NCBI Taxonomy" id="35708"/>
    <lineage>
        <taxon>Eukaryota</taxon>
        <taxon>Viridiplantae</taxon>
        <taxon>Streptophyta</taxon>
        <taxon>Embryophyta</taxon>
        <taxon>Tracheophyta</taxon>
        <taxon>Spermatophyta</taxon>
        <taxon>Magnoliopsida</taxon>
        <taxon>Liliopsida</taxon>
        <taxon>Poales</taxon>
        <taxon>Poaceae</taxon>
        <taxon>PACMAD clade</taxon>
        <taxon>Arundinoideae</taxon>
        <taxon>Arundineae</taxon>
        <taxon>Arundo</taxon>
    </lineage>
</organism>
<dbReference type="EMBL" id="GBRH01250195">
    <property type="protein sequence ID" value="JAD47700.1"/>
    <property type="molecule type" value="Transcribed_RNA"/>
</dbReference>
<name>A0A0A9AFK2_ARUDO</name>
<dbReference type="AlphaFoldDB" id="A0A0A9AFK2"/>
<feature type="compositionally biased region" description="Basic and acidic residues" evidence="1">
    <location>
        <begin position="79"/>
        <end position="90"/>
    </location>
</feature>
<proteinExistence type="predicted"/>
<evidence type="ECO:0000313" key="2">
    <source>
        <dbReference type="EMBL" id="JAD47700.1"/>
    </source>
</evidence>